<feature type="transmembrane region" description="Helical" evidence="1">
    <location>
        <begin position="231"/>
        <end position="258"/>
    </location>
</feature>
<gene>
    <name evidence="2" type="ORF">K9W46_07720</name>
</gene>
<evidence type="ECO:0000313" key="2">
    <source>
        <dbReference type="EMBL" id="UJG42293.1"/>
    </source>
</evidence>
<dbReference type="AlphaFoldDB" id="A0A9Y1BNG8"/>
<proteinExistence type="predicted"/>
<keyword evidence="1" id="KW-0472">Membrane</keyword>
<accession>A0A9Y1BNG8</accession>
<feature type="transmembrane region" description="Helical" evidence="1">
    <location>
        <begin position="51"/>
        <end position="72"/>
    </location>
</feature>
<feature type="transmembrane region" description="Helical" evidence="1">
    <location>
        <begin position="21"/>
        <end position="39"/>
    </location>
</feature>
<organism evidence="2">
    <name type="scientific">Candidatus Heimdallarchaeum endolithica</name>
    <dbReference type="NCBI Taxonomy" id="2876572"/>
    <lineage>
        <taxon>Archaea</taxon>
        <taxon>Promethearchaeati</taxon>
        <taxon>Candidatus Heimdallarchaeota</taxon>
        <taxon>Candidatus Heimdallarchaeia (ex Rinke et al. 2021) (nom. nud.)</taxon>
        <taxon>Candidatus Heimdallarchaeales</taxon>
        <taxon>Candidatus Heimdallarchaeaceae</taxon>
        <taxon>Candidatus Heimdallarchaeum</taxon>
    </lineage>
</organism>
<keyword evidence="1" id="KW-0812">Transmembrane</keyword>
<protein>
    <submittedName>
        <fullName evidence="2">Uncharacterized protein</fullName>
    </submittedName>
</protein>
<name>A0A9Y1BNG8_9ARCH</name>
<keyword evidence="1" id="KW-1133">Transmembrane helix</keyword>
<feature type="transmembrane region" description="Helical" evidence="1">
    <location>
        <begin position="195"/>
        <end position="219"/>
    </location>
</feature>
<reference evidence="2" key="1">
    <citation type="journal article" date="2022" name="Nat. Microbiol.">
        <title>Unique mobile elements and scalable gene flow at the prokaryote-eukaryote boundary revealed by circularized Asgard archaea genomes.</title>
        <authorList>
            <person name="Wu F."/>
            <person name="Speth D.R."/>
            <person name="Philosof A."/>
            <person name="Cremiere A."/>
            <person name="Narayanan A."/>
            <person name="Barco R.A."/>
            <person name="Connon S.A."/>
            <person name="Amend J.P."/>
            <person name="Antoshechkin I.A."/>
            <person name="Orphan V.J."/>
        </authorList>
    </citation>
    <scope>NUCLEOTIDE SEQUENCE</scope>
    <source>
        <strain evidence="2">PR6</strain>
    </source>
</reference>
<evidence type="ECO:0000256" key="1">
    <source>
        <dbReference type="SAM" id="Phobius"/>
    </source>
</evidence>
<dbReference type="EMBL" id="CP084167">
    <property type="protein sequence ID" value="UJG42293.1"/>
    <property type="molecule type" value="Genomic_DNA"/>
</dbReference>
<dbReference type="Proteomes" id="UP001200513">
    <property type="component" value="Chromosome"/>
</dbReference>
<sequence length="273" mass="31925">MTSMDYSFNNGHFEQRMHVRYSTLFLLIVVTSLAYYIPYHNEIHIGRLFGLSLWFYFGLLNALLLILIYLIIRGEIIIDFNVDKFIIHEPKNNKEWLFSELFGIYLLSYDKDYLIRIRTKKLIAYDLRVDFEAAYKLIALFEERGFHFIHVRKDSLSKVTIPIPILLSKYEKRKSSDFHPEFTTFRRGPTLRAKLLSIGFAPMLYVIAATLILRIPYLLRDLTLTKKFVSFIYWATAALLVDGGLYLLFGLSVVAYIATRIAKFFIHSSSSAK</sequence>